<evidence type="ECO:0000256" key="1">
    <source>
        <dbReference type="SAM" id="SignalP"/>
    </source>
</evidence>
<reference evidence="2 3" key="1">
    <citation type="submission" date="2021-05" db="EMBL/GenBank/DDBJ databases">
        <authorList>
            <person name="Zahm M."/>
            <person name="Klopp C."/>
            <person name="Cabau C."/>
            <person name="Kuhl H."/>
            <person name="Suciu R."/>
            <person name="Ciorpac M."/>
            <person name="Holostenco D."/>
            <person name="Gessner J."/>
            <person name="Wuertz S."/>
            <person name="Hohne C."/>
            <person name="Stock M."/>
            <person name="Gislard M."/>
            <person name="Lluch J."/>
            <person name="Milhes M."/>
            <person name="Lampietro C."/>
            <person name="Lopez Roques C."/>
            <person name="Donnadieu C."/>
            <person name="Du K."/>
            <person name="Schartl M."/>
            <person name="Guiguen Y."/>
        </authorList>
    </citation>
    <scope>NUCLEOTIDE SEQUENCE [LARGE SCALE GENOMIC DNA]</scope>
    <source>
        <strain evidence="2">Hh-F2</strain>
        <tissue evidence="2">Blood</tissue>
    </source>
</reference>
<feature type="chain" id="PRO_5046775582" evidence="1">
    <location>
        <begin position="23"/>
        <end position="89"/>
    </location>
</feature>
<dbReference type="Proteomes" id="UP001369086">
    <property type="component" value="Unassembled WGS sequence"/>
</dbReference>
<feature type="signal peptide" evidence="1">
    <location>
        <begin position="1"/>
        <end position="22"/>
    </location>
</feature>
<comment type="caution">
    <text evidence="2">The sequence shown here is derived from an EMBL/GenBank/DDBJ whole genome shotgun (WGS) entry which is preliminary data.</text>
</comment>
<name>A0ABR0Y0V9_HUSHU</name>
<accession>A0ABR0Y0V9</accession>
<dbReference type="EMBL" id="JAHFZB010000388">
    <property type="protein sequence ID" value="KAK6463861.1"/>
    <property type="molecule type" value="Genomic_DNA"/>
</dbReference>
<gene>
    <name evidence="2" type="ORF">HHUSO_G36874</name>
</gene>
<organism evidence="2 3">
    <name type="scientific">Huso huso</name>
    <name type="common">Beluga</name>
    <name type="synonym">Acipenser huso</name>
    <dbReference type="NCBI Taxonomy" id="61971"/>
    <lineage>
        <taxon>Eukaryota</taxon>
        <taxon>Metazoa</taxon>
        <taxon>Chordata</taxon>
        <taxon>Craniata</taxon>
        <taxon>Vertebrata</taxon>
        <taxon>Euteleostomi</taxon>
        <taxon>Actinopterygii</taxon>
        <taxon>Chondrostei</taxon>
        <taxon>Acipenseriformes</taxon>
        <taxon>Acipenseridae</taxon>
        <taxon>Huso</taxon>
    </lineage>
</organism>
<proteinExistence type="predicted"/>
<keyword evidence="1" id="KW-0732">Signal</keyword>
<protein>
    <submittedName>
        <fullName evidence="2">Uncharacterized protein</fullName>
    </submittedName>
</protein>
<sequence length="89" mass="10182">MKIFWSLICVFILAHDFRACSGNWLKPRDLQNEVSYSPFNATEVKPLQRKKRFVGALIQGILEVTESALTIANAVTGMYNVLKYFSLLR</sequence>
<evidence type="ECO:0000313" key="3">
    <source>
        <dbReference type="Proteomes" id="UP001369086"/>
    </source>
</evidence>
<evidence type="ECO:0000313" key="2">
    <source>
        <dbReference type="EMBL" id="KAK6463861.1"/>
    </source>
</evidence>
<keyword evidence="3" id="KW-1185">Reference proteome</keyword>